<gene>
    <name evidence="3" type="ORF">FB45DRAFT_254104</name>
</gene>
<dbReference type="EMBL" id="JARKIF010000026">
    <property type="protein sequence ID" value="KAJ7614417.1"/>
    <property type="molecule type" value="Genomic_DNA"/>
</dbReference>
<proteinExistence type="predicted"/>
<feature type="region of interest" description="Disordered" evidence="1">
    <location>
        <begin position="180"/>
        <end position="208"/>
    </location>
</feature>
<keyword evidence="2" id="KW-1133">Transmembrane helix</keyword>
<organism evidence="3 4">
    <name type="scientific">Roridomyces roridus</name>
    <dbReference type="NCBI Taxonomy" id="1738132"/>
    <lineage>
        <taxon>Eukaryota</taxon>
        <taxon>Fungi</taxon>
        <taxon>Dikarya</taxon>
        <taxon>Basidiomycota</taxon>
        <taxon>Agaricomycotina</taxon>
        <taxon>Agaricomycetes</taxon>
        <taxon>Agaricomycetidae</taxon>
        <taxon>Agaricales</taxon>
        <taxon>Marasmiineae</taxon>
        <taxon>Mycenaceae</taxon>
        <taxon>Roridomyces</taxon>
    </lineage>
</organism>
<keyword evidence="4" id="KW-1185">Reference proteome</keyword>
<feature type="region of interest" description="Disordered" evidence="1">
    <location>
        <begin position="52"/>
        <end position="81"/>
    </location>
</feature>
<keyword evidence="2" id="KW-0472">Membrane</keyword>
<evidence type="ECO:0000313" key="4">
    <source>
        <dbReference type="Proteomes" id="UP001221142"/>
    </source>
</evidence>
<feature type="compositionally biased region" description="Polar residues" evidence="1">
    <location>
        <begin position="56"/>
        <end position="72"/>
    </location>
</feature>
<sequence>MAPMPLPYPLTRRAGQSGIALANIIVPSILLGISFFLALRCGLCHKLMRRVRRSSKPSSDGNGGLISNSSPMGRSEVGGVDSEFSEEQIVDIHGMTREGLTLTVAVLPADLDLSSSFPREKHPELPPSPSPSSKVNPDAIEEAPRRRLSEPPPTAVAESRRQFLEDELRRAQEQMVDVDNLTERSPTSSRQSLATILGSPTRQNSGADEEFNMAELLQLAREKNTALTERIEALEMQMRSAWALGLSDDPPPGYSN</sequence>
<keyword evidence="2" id="KW-0812">Transmembrane</keyword>
<feature type="transmembrane region" description="Helical" evidence="2">
    <location>
        <begin position="20"/>
        <end position="43"/>
    </location>
</feature>
<feature type="compositionally biased region" description="Polar residues" evidence="1">
    <location>
        <begin position="183"/>
        <end position="206"/>
    </location>
</feature>
<evidence type="ECO:0000313" key="3">
    <source>
        <dbReference type="EMBL" id="KAJ7614417.1"/>
    </source>
</evidence>
<evidence type="ECO:0000256" key="1">
    <source>
        <dbReference type="SAM" id="MobiDB-lite"/>
    </source>
</evidence>
<protein>
    <submittedName>
        <fullName evidence="3">Uncharacterized protein</fullName>
    </submittedName>
</protein>
<accession>A0AAD7B934</accession>
<evidence type="ECO:0000256" key="2">
    <source>
        <dbReference type="SAM" id="Phobius"/>
    </source>
</evidence>
<dbReference type="AlphaFoldDB" id="A0AAD7B934"/>
<name>A0AAD7B934_9AGAR</name>
<feature type="region of interest" description="Disordered" evidence="1">
    <location>
        <begin position="115"/>
        <end position="158"/>
    </location>
</feature>
<reference evidence="3" key="1">
    <citation type="submission" date="2023-03" db="EMBL/GenBank/DDBJ databases">
        <title>Massive genome expansion in bonnet fungi (Mycena s.s.) driven by repeated elements and novel gene families across ecological guilds.</title>
        <authorList>
            <consortium name="Lawrence Berkeley National Laboratory"/>
            <person name="Harder C.B."/>
            <person name="Miyauchi S."/>
            <person name="Viragh M."/>
            <person name="Kuo A."/>
            <person name="Thoen E."/>
            <person name="Andreopoulos B."/>
            <person name="Lu D."/>
            <person name="Skrede I."/>
            <person name="Drula E."/>
            <person name="Henrissat B."/>
            <person name="Morin E."/>
            <person name="Kohler A."/>
            <person name="Barry K."/>
            <person name="LaButti K."/>
            <person name="Morin E."/>
            <person name="Salamov A."/>
            <person name="Lipzen A."/>
            <person name="Mereny Z."/>
            <person name="Hegedus B."/>
            <person name="Baldrian P."/>
            <person name="Stursova M."/>
            <person name="Weitz H."/>
            <person name="Taylor A."/>
            <person name="Grigoriev I.V."/>
            <person name="Nagy L.G."/>
            <person name="Martin F."/>
            <person name="Kauserud H."/>
        </authorList>
    </citation>
    <scope>NUCLEOTIDE SEQUENCE</scope>
    <source>
        <strain evidence="3">9284</strain>
    </source>
</reference>
<comment type="caution">
    <text evidence="3">The sequence shown here is derived from an EMBL/GenBank/DDBJ whole genome shotgun (WGS) entry which is preliminary data.</text>
</comment>
<dbReference type="Proteomes" id="UP001221142">
    <property type="component" value="Unassembled WGS sequence"/>
</dbReference>